<sequence>MRKAWQVWTVVGCLALTSTQLQVSAGESPREARFLDDLLARMTLEEKIGQLVLVSIGPSHPRDQVNSSIAAGRAGMVLNTVVREDIRELQRQAVEHSRLGIPLAFAFDVVHGQRTLFPIGLGLASTWDLPAIALSGRVAAREAAADGLDITFAPMVDIGRDPRWGRMSEGFGEDTWLITRISETLVDAFQGDDLSSPDSMMAVVKHFALYGAGEGGRDYAPAEMGRRQMREVHLPPYRAAIDAGAGGVMVALNSIDGVPATANRWLLDDLLRGEWGFGGLVISDHGAIGELISHGVAADAEQAARLAIQAGVDVDMNSDVYGLHLAGLAERGELDPALIDRAARRVLAAKYALGLFDDPYRRSGPSTEDALAFDDPSRLHRLEAREVARRSLVLLKNQRETLPLDRKARIAVVGPLAKSQADILGSWSGAASPSQAVSLWQGLVDARGGEEGLSYALGANFSDDPLVVDYLTTYTPEVKIDPRPAQVLRDEAVAAAGDADVVVAVVGESRGMSDESSSRSELDLPAAQAALVDALESTGKPLVLILMNGRPLTLERQAGQADALLETWFAGTEGGHAIADVLFGDFEPVGRLPVSFPRRVGQLPLYYALVPTGRPVDPLHPGKFTSRYFDVAGGPLFPFGFGLGYTDFSLSNPRLSSRVLSRDGQLEASVEVINQGKRRGSTVIQLYLHDPVASVTRPVRELKGFKRVTLDPGERARVDFSIDPTMLAFYSGEGPLETIEPGEFEVFIGQHAEDGEPLSFTLRP</sequence>
<dbReference type="EMBL" id="CP015243">
    <property type="protein sequence ID" value="ANF58853.1"/>
    <property type="molecule type" value="Genomic_DNA"/>
</dbReference>
<reference evidence="15 16" key="1">
    <citation type="submission" date="2016-04" db="EMBL/GenBank/DDBJ databases">
        <title>Complete Genome Sequence of Halotalea alkalilenta IHB B 13600.</title>
        <authorList>
            <person name="Swarnkar M.K."/>
            <person name="Sharma A."/>
            <person name="Kaushal K."/>
            <person name="Soni R."/>
            <person name="Rana S."/>
            <person name="Singh A.K."/>
            <person name="Gulati A."/>
        </authorList>
    </citation>
    <scope>NUCLEOTIDE SEQUENCE [LARGE SCALE GENOMIC DNA]</scope>
    <source>
        <strain evidence="15 16">IHB B 13600</strain>
    </source>
</reference>
<organism evidence="15 16">
    <name type="scientific">Halotalea alkalilenta</name>
    <dbReference type="NCBI Taxonomy" id="376489"/>
    <lineage>
        <taxon>Bacteria</taxon>
        <taxon>Pseudomonadati</taxon>
        <taxon>Pseudomonadota</taxon>
        <taxon>Gammaproteobacteria</taxon>
        <taxon>Oceanospirillales</taxon>
        <taxon>Halomonadaceae</taxon>
        <taxon>Halotalea</taxon>
    </lineage>
</organism>
<evidence type="ECO:0000259" key="14">
    <source>
        <dbReference type="SMART" id="SM01217"/>
    </source>
</evidence>
<evidence type="ECO:0000256" key="10">
    <source>
        <dbReference type="ARBA" id="ARBA00032194"/>
    </source>
</evidence>
<evidence type="ECO:0000256" key="2">
    <source>
        <dbReference type="ARBA" id="ARBA00004418"/>
    </source>
</evidence>
<dbReference type="Gene3D" id="3.20.20.300">
    <property type="entry name" value="Glycoside hydrolase, family 3, N-terminal domain"/>
    <property type="match status" value="1"/>
</dbReference>
<dbReference type="RefSeq" id="WP_064123708.1">
    <property type="nucleotide sequence ID" value="NZ_CP015243.1"/>
</dbReference>
<evidence type="ECO:0000256" key="8">
    <source>
        <dbReference type="ARBA" id="ARBA00023295"/>
    </source>
</evidence>
<dbReference type="PANTHER" id="PTHR30620">
    <property type="entry name" value="PERIPLASMIC BETA-GLUCOSIDASE-RELATED"/>
    <property type="match status" value="1"/>
</dbReference>
<protein>
    <recommendedName>
        <fullName evidence="12">Periplasmic beta-glucosidase</fullName>
        <ecNumber evidence="4">3.2.1.21</ecNumber>
    </recommendedName>
    <alternativeName>
        <fullName evidence="11">Beta-D-glucoside glucohydrolase</fullName>
    </alternativeName>
    <alternativeName>
        <fullName evidence="9">Cellobiase</fullName>
    </alternativeName>
    <alternativeName>
        <fullName evidence="10">Gentiobiase</fullName>
    </alternativeName>
</protein>
<comment type="similarity">
    <text evidence="3 13">Belongs to the glycosyl hydrolase 3 family.</text>
</comment>
<evidence type="ECO:0000256" key="7">
    <source>
        <dbReference type="ARBA" id="ARBA00022801"/>
    </source>
</evidence>
<dbReference type="AlphaFoldDB" id="A0A172YI31"/>
<dbReference type="InterPro" id="IPR026891">
    <property type="entry name" value="Fn3-like"/>
</dbReference>
<dbReference type="InterPro" id="IPR036881">
    <property type="entry name" value="Glyco_hydro_3_C_sf"/>
</dbReference>
<dbReference type="Gene3D" id="2.60.40.10">
    <property type="entry name" value="Immunoglobulins"/>
    <property type="match status" value="1"/>
</dbReference>
<dbReference type="SUPFAM" id="SSF51445">
    <property type="entry name" value="(Trans)glycosidases"/>
    <property type="match status" value="1"/>
</dbReference>
<proteinExistence type="inferred from homology"/>
<dbReference type="InterPro" id="IPR036962">
    <property type="entry name" value="Glyco_hydro_3_N_sf"/>
</dbReference>
<dbReference type="NCBIfam" id="NF011678">
    <property type="entry name" value="PRK15098.1"/>
    <property type="match status" value="1"/>
</dbReference>
<dbReference type="InterPro" id="IPR013783">
    <property type="entry name" value="Ig-like_fold"/>
</dbReference>
<accession>A0A172YI31</accession>
<dbReference type="PRINTS" id="PR00133">
    <property type="entry name" value="GLHYDRLASE3"/>
</dbReference>
<evidence type="ECO:0000256" key="3">
    <source>
        <dbReference type="ARBA" id="ARBA00005336"/>
    </source>
</evidence>
<keyword evidence="16" id="KW-1185">Reference proteome</keyword>
<evidence type="ECO:0000313" key="15">
    <source>
        <dbReference type="EMBL" id="ANF58853.1"/>
    </source>
</evidence>
<dbReference type="FunFam" id="3.40.50.1700:FF:000004">
    <property type="entry name" value="Periplasmic beta-glucosidase"/>
    <property type="match status" value="1"/>
</dbReference>
<dbReference type="Proteomes" id="UP000077875">
    <property type="component" value="Chromosome"/>
</dbReference>
<dbReference type="InterPro" id="IPR001764">
    <property type="entry name" value="Glyco_hydro_3_N"/>
</dbReference>
<comment type="subcellular location">
    <subcellularLocation>
        <location evidence="2">Periplasm</location>
    </subcellularLocation>
</comment>
<dbReference type="SMART" id="SM01217">
    <property type="entry name" value="Fn3_like"/>
    <property type="match status" value="1"/>
</dbReference>
<evidence type="ECO:0000256" key="6">
    <source>
        <dbReference type="ARBA" id="ARBA00022764"/>
    </source>
</evidence>
<dbReference type="InterPro" id="IPR017853">
    <property type="entry name" value="GH"/>
</dbReference>
<dbReference type="PANTHER" id="PTHR30620:SF16">
    <property type="entry name" value="LYSOSOMAL BETA GLUCOSIDASE"/>
    <property type="match status" value="1"/>
</dbReference>
<dbReference type="FunFam" id="2.60.40.10:FF:000495">
    <property type="entry name" value="Periplasmic beta-glucosidase"/>
    <property type="match status" value="1"/>
</dbReference>
<keyword evidence="8 13" id="KW-0326">Glycosidase</keyword>
<gene>
    <name evidence="15" type="ORF">A5892_16415</name>
</gene>
<evidence type="ECO:0000256" key="9">
    <source>
        <dbReference type="ARBA" id="ARBA00031448"/>
    </source>
</evidence>
<evidence type="ECO:0000256" key="13">
    <source>
        <dbReference type="RuleBase" id="RU361161"/>
    </source>
</evidence>
<evidence type="ECO:0000256" key="4">
    <source>
        <dbReference type="ARBA" id="ARBA00012744"/>
    </source>
</evidence>
<dbReference type="KEGG" id="haa:A5892_16415"/>
<dbReference type="GO" id="GO:0009251">
    <property type="term" value="P:glucan catabolic process"/>
    <property type="evidence" value="ECO:0007669"/>
    <property type="project" value="TreeGrafter"/>
</dbReference>
<dbReference type="SUPFAM" id="SSF52279">
    <property type="entry name" value="Beta-D-glucan exohydrolase, C-terminal domain"/>
    <property type="match status" value="1"/>
</dbReference>
<dbReference type="Pfam" id="PF00933">
    <property type="entry name" value="Glyco_hydro_3"/>
    <property type="match status" value="1"/>
</dbReference>
<dbReference type="InterPro" id="IPR019800">
    <property type="entry name" value="Glyco_hydro_3_AS"/>
</dbReference>
<dbReference type="FunFam" id="3.20.20.300:FF:000005">
    <property type="entry name" value="Periplasmic beta-glucosidase"/>
    <property type="match status" value="1"/>
</dbReference>
<comment type="catalytic activity">
    <reaction evidence="1">
        <text>Hydrolysis of terminal, non-reducing beta-D-glucosyl residues with release of beta-D-glucose.</text>
        <dbReference type="EC" id="3.2.1.21"/>
    </reaction>
</comment>
<evidence type="ECO:0000256" key="12">
    <source>
        <dbReference type="ARBA" id="ARBA00067498"/>
    </source>
</evidence>
<keyword evidence="5" id="KW-0732">Signal</keyword>
<dbReference type="Gene3D" id="3.40.50.1700">
    <property type="entry name" value="Glycoside hydrolase family 3 C-terminal domain"/>
    <property type="match status" value="1"/>
</dbReference>
<evidence type="ECO:0000256" key="1">
    <source>
        <dbReference type="ARBA" id="ARBA00000448"/>
    </source>
</evidence>
<name>A0A172YI31_9GAMM</name>
<evidence type="ECO:0000313" key="16">
    <source>
        <dbReference type="Proteomes" id="UP000077875"/>
    </source>
</evidence>
<feature type="domain" description="Fibronectin type III-like" evidence="14">
    <location>
        <begin position="682"/>
        <end position="752"/>
    </location>
</feature>
<dbReference type="GO" id="GO:0008422">
    <property type="term" value="F:beta-glucosidase activity"/>
    <property type="evidence" value="ECO:0007669"/>
    <property type="project" value="UniProtKB-EC"/>
</dbReference>
<keyword evidence="6" id="KW-0574">Periplasm</keyword>
<dbReference type="Pfam" id="PF01915">
    <property type="entry name" value="Glyco_hydro_3_C"/>
    <property type="match status" value="1"/>
</dbReference>
<evidence type="ECO:0000256" key="5">
    <source>
        <dbReference type="ARBA" id="ARBA00022729"/>
    </source>
</evidence>
<dbReference type="Pfam" id="PF14310">
    <property type="entry name" value="Fn3-like"/>
    <property type="match status" value="1"/>
</dbReference>
<dbReference type="InterPro" id="IPR002772">
    <property type="entry name" value="Glyco_hydro_3_C"/>
</dbReference>
<dbReference type="EC" id="3.2.1.21" evidence="4"/>
<dbReference type="GO" id="GO:0042597">
    <property type="term" value="C:periplasmic space"/>
    <property type="evidence" value="ECO:0007669"/>
    <property type="project" value="UniProtKB-SubCell"/>
</dbReference>
<dbReference type="PROSITE" id="PS00775">
    <property type="entry name" value="GLYCOSYL_HYDROL_F3"/>
    <property type="match status" value="1"/>
</dbReference>
<dbReference type="InterPro" id="IPR051915">
    <property type="entry name" value="Cellulose_Degrad_GH3"/>
</dbReference>
<dbReference type="STRING" id="376489.A5892_16415"/>
<evidence type="ECO:0000256" key="11">
    <source>
        <dbReference type="ARBA" id="ARBA00032594"/>
    </source>
</evidence>
<keyword evidence="7 13" id="KW-0378">Hydrolase</keyword>